<keyword evidence="1" id="KW-0472">Membrane</keyword>
<sequence>MGTVYQINKGLNRPISFKGLKAQYIAYLSAGLVVLLLGFTVGYILGLPLVVLLPATGLLGGGLFVGVNFLSKRFGRYGLMKYLASRRVPVYLWFNSRKLFTQLKIGEGYGKK</sequence>
<reference evidence="2 3" key="1">
    <citation type="submission" date="2019-02" db="EMBL/GenBank/DDBJ databases">
        <title>Pedobacter kyonggii whole genome sequence analysis.</title>
        <authorList>
            <person name="Dahal R.H."/>
        </authorList>
    </citation>
    <scope>NUCLEOTIDE SEQUENCE [LARGE SCALE GENOMIC DNA]</scope>
    <source>
        <strain evidence="2 3">K-4-11-1</strain>
    </source>
</reference>
<dbReference type="InterPro" id="IPR025407">
    <property type="entry name" value="DUF4133"/>
</dbReference>
<dbReference type="RefSeq" id="WP_131028396.1">
    <property type="nucleotide sequence ID" value="NZ_SIXF01000002.1"/>
</dbReference>
<evidence type="ECO:0000313" key="3">
    <source>
        <dbReference type="Proteomes" id="UP000291819"/>
    </source>
</evidence>
<feature type="transmembrane region" description="Helical" evidence="1">
    <location>
        <begin position="24"/>
        <end position="45"/>
    </location>
</feature>
<protein>
    <submittedName>
        <fullName evidence="2">DUF4133 domain-containing protein</fullName>
    </submittedName>
</protein>
<keyword evidence="1" id="KW-1133">Transmembrane helix</keyword>
<dbReference type="OrthoDB" id="1273979at2"/>
<feature type="transmembrane region" description="Helical" evidence="1">
    <location>
        <begin position="51"/>
        <end position="71"/>
    </location>
</feature>
<evidence type="ECO:0000256" key="1">
    <source>
        <dbReference type="SAM" id="Phobius"/>
    </source>
</evidence>
<organism evidence="2 3">
    <name type="scientific">Pedobacter kyonggii</name>
    <dbReference type="NCBI Taxonomy" id="1926871"/>
    <lineage>
        <taxon>Bacteria</taxon>
        <taxon>Pseudomonadati</taxon>
        <taxon>Bacteroidota</taxon>
        <taxon>Sphingobacteriia</taxon>
        <taxon>Sphingobacteriales</taxon>
        <taxon>Sphingobacteriaceae</taxon>
        <taxon>Pedobacter</taxon>
    </lineage>
</organism>
<gene>
    <name evidence="2" type="ORF">EYS08_03105</name>
</gene>
<evidence type="ECO:0000313" key="2">
    <source>
        <dbReference type="EMBL" id="TBO44316.1"/>
    </source>
</evidence>
<name>A0A4Q9HGF6_9SPHI</name>
<proteinExistence type="predicted"/>
<keyword evidence="3" id="KW-1185">Reference proteome</keyword>
<keyword evidence="1" id="KW-0812">Transmembrane</keyword>
<dbReference type="AlphaFoldDB" id="A0A4Q9HGF6"/>
<accession>A0A4Q9HGF6</accession>
<comment type="caution">
    <text evidence="2">The sequence shown here is derived from an EMBL/GenBank/DDBJ whole genome shotgun (WGS) entry which is preliminary data.</text>
</comment>
<dbReference type="Proteomes" id="UP000291819">
    <property type="component" value="Unassembled WGS sequence"/>
</dbReference>
<dbReference type="EMBL" id="SIXF01000002">
    <property type="protein sequence ID" value="TBO44316.1"/>
    <property type="molecule type" value="Genomic_DNA"/>
</dbReference>
<dbReference type="Pfam" id="PF13571">
    <property type="entry name" value="DUF4133"/>
    <property type="match status" value="1"/>
</dbReference>